<feature type="coiled-coil region" evidence="4">
    <location>
        <begin position="118"/>
        <end position="145"/>
    </location>
</feature>
<gene>
    <name evidence="6" type="ORF">SAMN05192573_106155</name>
</gene>
<protein>
    <submittedName>
        <fullName evidence="6">Trypsin-like peptidase domain-containing protein</fullName>
    </submittedName>
</protein>
<dbReference type="PRINTS" id="PR00834">
    <property type="entry name" value="PROTEASES2C"/>
</dbReference>
<keyword evidence="3" id="KW-0378">Hydrolase</keyword>
<evidence type="ECO:0000256" key="1">
    <source>
        <dbReference type="ARBA" id="ARBA00010541"/>
    </source>
</evidence>
<dbReference type="EMBL" id="FNCG01000006">
    <property type="protein sequence ID" value="SDH04105.1"/>
    <property type="molecule type" value="Genomic_DNA"/>
</dbReference>
<dbReference type="GO" id="GO:0006508">
    <property type="term" value="P:proteolysis"/>
    <property type="evidence" value="ECO:0007669"/>
    <property type="project" value="UniProtKB-KW"/>
</dbReference>
<dbReference type="Proteomes" id="UP000199705">
    <property type="component" value="Unassembled WGS sequence"/>
</dbReference>
<organism evidence="6 7">
    <name type="scientific">Mucilaginibacter gossypii</name>
    <dbReference type="NCBI Taxonomy" id="551996"/>
    <lineage>
        <taxon>Bacteria</taxon>
        <taxon>Pseudomonadati</taxon>
        <taxon>Bacteroidota</taxon>
        <taxon>Sphingobacteriia</taxon>
        <taxon>Sphingobacteriales</taxon>
        <taxon>Sphingobacteriaceae</taxon>
        <taxon>Mucilaginibacter</taxon>
    </lineage>
</organism>
<keyword evidence="2" id="KW-0645">Protease</keyword>
<dbReference type="PANTHER" id="PTHR43343:SF3">
    <property type="entry name" value="PROTEASE DO-LIKE 8, CHLOROPLASTIC"/>
    <property type="match status" value="1"/>
</dbReference>
<reference evidence="7" key="1">
    <citation type="submission" date="2016-10" db="EMBL/GenBank/DDBJ databases">
        <authorList>
            <person name="Varghese N."/>
            <person name="Submissions S."/>
        </authorList>
    </citation>
    <scope>NUCLEOTIDE SEQUENCE [LARGE SCALE GENOMIC DNA]</scope>
    <source>
        <strain evidence="7">Gh-67</strain>
    </source>
</reference>
<dbReference type="InterPro" id="IPR051201">
    <property type="entry name" value="Chloro_Bact_Ser_Proteases"/>
</dbReference>
<dbReference type="PANTHER" id="PTHR43343">
    <property type="entry name" value="PEPTIDASE S12"/>
    <property type="match status" value="1"/>
</dbReference>
<comment type="similarity">
    <text evidence="1">Belongs to the peptidase S1C family.</text>
</comment>
<keyword evidence="4" id="KW-0175">Coiled coil</keyword>
<keyword evidence="5" id="KW-1133">Transmembrane helix</keyword>
<evidence type="ECO:0000256" key="3">
    <source>
        <dbReference type="ARBA" id="ARBA00022801"/>
    </source>
</evidence>
<accession>A0A1G7Z678</accession>
<evidence type="ECO:0000313" key="6">
    <source>
        <dbReference type="EMBL" id="SDH04105.1"/>
    </source>
</evidence>
<evidence type="ECO:0000313" key="7">
    <source>
        <dbReference type="Proteomes" id="UP000199705"/>
    </source>
</evidence>
<dbReference type="RefSeq" id="WP_091168003.1">
    <property type="nucleotide sequence ID" value="NZ_FNCG01000006.1"/>
</dbReference>
<evidence type="ECO:0000256" key="2">
    <source>
        <dbReference type="ARBA" id="ARBA00022670"/>
    </source>
</evidence>
<keyword evidence="7" id="KW-1185">Reference proteome</keyword>
<dbReference type="InterPro" id="IPR043504">
    <property type="entry name" value="Peptidase_S1_PA_chymotrypsin"/>
</dbReference>
<dbReference type="Pfam" id="PF13365">
    <property type="entry name" value="Trypsin_2"/>
    <property type="match status" value="1"/>
</dbReference>
<dbReference type="InterPro" id="IPR009003">
    <property type="entry name" value="Peptidase_S1_PA"/>
</dbReference>
<dbReference type="SUPFAM" id="SSF50494">
    <property type="entry name" value="Trypsin-like serine proteases"/>
    <property type="match status" value="1"/>
</dbReference>
<proteinExistence type="inferred from homology"/>
<sequence length="366" mass="40530">MSDNQLTEFIERYLDGSMTAEERVQFELLRKNDAAVESKVTEHAKFIGLLKQYGERLELENRLNAIHNEIDVHALKEEVMIHPVWIVRLWRNHHSKISVAASVMIFAVLSVLIVTGKLSNERSKYEELKGQIKTINDKVKHINVNAGGRTPVRPKATTPPANFRGTGFALTSNGYLATDYHVIKNADSVYVQNAAGESFHAKVIYTEPQYDLAILQINDPSFKNLGPIPYNVKRAEGDLGESVYTLGYPADNMVYGGGYLASAANYSGDTTEYVISVPVNPGNSGGPLLDEKGNVIGVITARQTQVAGAYFAKKSTYLLKAIQNIPTDSLSKTLNLNTKNKLAGLSRTQQSSKLKNYVFMVKVYNQ</sequence>
<dbReference type="AlphaFoldDB" id="A0A1G7Z678"/>
<dbReference type="InterPro" id="IPR001940">
    <property type="entry name" value="Peptidase_S1C"/>
</dbReference>
<evidence type="ECO:0000256" key="5">
    <source>
        <dbReference type="SAM" id="Phobius"/>
    </source>
</evidence>
<keyword evidence="5" id="KW-0812">Transmembrane</keyword>
<dbReference type="STRING" id="551996.SAMN05192573_106155"/>
<feature type="transmembrane region" description="Helical" evidence="5">
    <location>
        <begin position="97"/>
        <end position="116"/>
    </location>
</feature>
<evidence type="ECO:0000256" key="4">
    <source>
        <dbReference type="SAM" id="Coils"/>
    </source>
</evidence>
<name>A0A1G7Z678_9SPHI</name>
<keyword evidence="5" id="KW-0472">Membrane</keyword>
<dbReference type="Gene3D" id="2.40.10.10">
    <property type="entry name" value="Trypsin-like serine proteases"/>
    <property type="match status" value="2"/>
</dbReference>
<dbReference type="GO" id="GO:0004252">
    <property type="term" value="F:serine-type endopeptidase activity"/>
    <property type="evidence" value="ECO:0007669"/>
    <property type="project" value="InterPro"/>
</dbReference>